<evidence type="ECO:0000259" key="6">
    <source>
        <dbReference type="SMART" id="SM00507"/>
    </source>
</evidence>
<evidence type="ECO:0000256" key="1">
    <source>
        <dbReference type="ARBA" id="ARBA00022722"/>
    </source>
</evidence>
<dbReference type="GO" id="GO:0005829">
    <property type="term" value="C:cytosol"/>
    <property type="evidence" value="ECO:0007669"/>
    <property type="project" value="TreeGrafter"/>
</dbReference>
<evidence type="ECO:0000313" key="7">
    <source>
        <dbReference type="EMBL" id="RTR01950.1"/>
    </source>
</evidence>
<dbReference type="SMART" id="SM00507">
    <property type="entry name" value="HNHc"/>
    <property type="match status" value="1"/>
</dbReference>
<evidence type="ECO:0000256" key="5">
    <source>
        <dbReference type="SAM" id="MobiDB-lite"/>
    </source>
</evidence>
<dbReference type="GO" id="GO:0004519">
    <property type="term" value="F:endonuclease activity"/>
    <property type="evidence" value="ECO:0007669"/>
    <property type="project" value="UniProtKB-KW"/>
</dbReference>
<dbReference type="Pfam" id="PF01844">
    <property type="entry name" value="HNH"/>
    <property type="match status" value="1"/>
</dbReference>
<dbReference type="AlphaFoldDB" id="A0A3S0HNY5"/>
<comment type="caution">
    <text evidence="7">The sequence shown here is derived from an EMBL/GenBank/DDBJ whole genome shotgun (WGS) entry which is preliminary data.</text>
</comment>
<proteinExistence type="inferred from homology"/>
<accession>A0A3S0HNY5</accession>
<dbReference type="Proteomes" id="UP000267400">
    <property type="component" value="Unassembled WGS sequence"/>
</dbReference>
<protein>
    <recommendedName>
        <fullName evidence="4">Putative HNH nuclease YajD</fullName>
    </recommendedName>
</protein>
<reference evidence="7 8" key="1">
    <citation type="submission" date="2018-12" db="EMBL/GenBank/DDBJ databases">
        <authorList>
            <person name="Yu L."/>
        </authorList>
    </citation>
    <scope>NUCLEOTIDE SEQUENCE [LARGE SCALE GENOMIC DNA]</scope>
    <source>
        <strain evidence="7 8">11S</strain>
    </source>
</reference>
<keyword evidence="2" id="KW-0378">Hydrolase</keyword>
<dbReference type="GO" id="GO:0003676">
    <property type="term" value="F:nucleic acid binding"/>
    <property type="evidence" value="ECO:0007669"/>
    <property type="project" value="InterPro"/>
</dbReference>
<keyword evidence="8" id="KW-1185">Reference proteome</keyword>
<evidence type="ECO:0000256" key="2">
    <source>
        <dbReference type="ARBA" id="ARBA00022801"/>
    </source>
</evidence>
<gene>
    <name evidence="7" type="ORF">EKG36_13155</name>
</gene>
<dbReference type="GO" id="GO:0016787">
    <property type="term" value="F:hydrolase activity"/>
    <property type="evidence" value="ECO:0007669"/>
    <property type="project" value="UniProtKB-KW"/>
</dbReference>
<comment type="similarity">
    <text evidence="3">Belongs to the HNH nuclease family.</text>
</comment>
<dbReference type="InterPro" id="IPR002711">
    <property type="entry name" value="HNH"/>
</dbReference>
<organism evidence="7 8">
    <name type="scientific">Halomonas nitroreducens</name>
    <dbReference type="NCBI Taxonomy" id="447425"/>
    <lineage>
        <taxon>Bacteria</taxon>
        <taxon>Pseudomonadati</taxon>
        <taxon>Pseudomonadota</taxon>
        <taxon>Gammaproteobacteria</taxon>
        <taxon>Oceanospirillales</taxon>
        <taxon>Halomonadaceae</taxon>
        <taxon>Halomonas</taxon>
    </lineage>
</organism>
<feature type="domain" description="HNH nuclease" evidence="6">
    <location>
        <begin position="55"/>
        <end position="109"/>
    </location>
</feature>
<evidence type="ECO:0000256" key="4">
    <source>
        <dbReference type="ARBA" id="ARBA00040194"/>
    </source>
</evidence>
<dbReference type="GO" id="GO:0008270">
    <property type="term" value="F:zinc ion binding"/>
    <property type="evidence" value="ECO:0007669"/>
    <property type="project" value="InterPro"/>
</dbReference>
<dbReference type="Gene3D" id="1.10.30.50">
    <property type="match status" value="1"/>
</dbReference>
<dbReference type="OrthoDB" id="5292295at2"/>
<dbReference type="CDD" id="cd00085">
    <property type="entry name" value="HNHc"/>
    <property type="match status" value="1"/>
</dbReference>
<dbReference type="PANTHER" id="PTHR41286:SF1">
    <property type="entry name" value="HNH NUCLEASE YAJD-RELATED"/>
    <property type="match status" value="1"/>
</dbReference>
<dbReference type="PANTHER" id="PTHR41286">
    <property type="entry name" value="HNH NUCLEASE YAJD-RELATED"/>
    <property type="match status" value="1"/>
</dbReference>
<dbReference type="InterPro" id="IPR003615">
    <property type="entry name" value="HNH_nuc"/>
</dbReference>
<feature type="region of interest" description="Disordered" evidence="5">
    <location>
        <begin position="112"/>
        <end position="135"/>
    </location>
</feature>
<keyword evidence="7" id="KW-0255">Endonuclease</keyword>
<dbReference type="EMBL" id="RXNS01000012">
    <property type="protein sequence ID" value="RTR01950.1"/>
    <property type="molecule type" value="Genomic_DNA"/>
</dbReference>
<evidence type="ECO:0000313" key="8">
    <source>
        <dbReference type="Proteomes" id="UP000267400"/>
    </source>
</evidence>
<sequence>MPQRPAQPCRERLCRQLTRERHGYCKEHERLQTGWARHQESKSASQRGYGSRWRKLRQLVMERDRWLCQACRRKGRATPAAVVDHIVNKAEGGSDSPDNLEALCRLCHKAKTQQEAQRGRERGGSGGGGGRISGA</sequence>
<keyword evidence="1" id="KW-0540">Nuclease</keyword>
<name>A0A3S0HNY5_9GAMM</name>
<dbReference type="RefSeq" id="WP_126484819.1">
    <property type="nucleotide sequence ID" value="NZ_RXNS01000012.1"/>
</dbReference>
<evidence type="ECO:0000256" key="3">
    <source>
        <dbReference type="ARBA" id="ARBA00038412"/>
    </source>
</evidence>
<feature type="compositionally biased region" description="Gly residues" evidence="5">
    <location>
        <begin position="124"/>
        <end position="135"/>
    </location>
</feature>